<dbReference type="EnsemblPlants" id="Bo3g081880.1">
    <property type="protein sequence ID" value="Bo3g081880.1"/>
    <property type="gene ID" value="Bo3g081880"/>
</dbReference>
<dbReference type="InterPro" id="IPR017930">
    <property type="entry name" value="Myb_dom"/>
</dbReference>
<accession>A0A0D3BCY6</accession>
<proteinExistence type="predicted"/>
<dbReference type="PROSITE" id="PS51294">
    <property type="entry name" value="HTH_MYB"/>
    <property type="match status" value="2"/>
</dbReference>
<evidence type="ECO:0000313" key="10">
    <source>
        <dbReference type="EnsemblPlants" id="Bo3g081880.1"/>
    </source>
</evidence>
<dbReference type="PROSITE" id="PS50090">
    <property type="entry name" value="MYB_LIKE"/>
    <property type="match status" value="2"/>
</dbReference>
<reference evidence="10" key="2">
    <citation type="submission" date="2015-03" db="UniProtKB">
        <authorList>
            <consortium name="EnsemblPlants"/>
        </authorList>
    </citation>
    <scope>IDENTIFICATION</scope>
</reference>
<keyword evidence="2" id="KW-0677">Repeat</keyword>
<dbReference type="InterPro" id="IPR001005">
    <property type="entry name" value="SANT/Myb"/>
</dbReference>
<dbReference type="AlphaFoldDB" id="A0A0D3BCY6"/>
<protein>
    <submittedName>
        <fullName evidence="10">Uncharacterized protein</fullName>
    </submittedName>
</protein>
<evidence type="ECO:0000256" key="5">
    <source>
        <dbReference type="ARBA" id="ARBA00023159"/>
    </source>
</evidence>
<evidence type="ECO:0000259" key="9">
    <source>
        <dbReference type="PROSITE" id="PS51294"/>
    </source>
</evidence>
<keyword evidence="6" id="KW-0804">Transcription</keyword>
<reference evidence="10 11" key="1">
    <citation type="journal article" date="2014" name="Genome Biol.">
        <title>Transcriptome and methylome profiling reveals relics of genome dominance in the mesopolyploid Brassica oleracea.</title>
        <authorList>
            <person name="Parkin I.A."/>
            <person name="Koh C."/>
            <person name="Tang H."/>
            <person name="Robinson S.J."/>
            <person name="Kagale S."/>
            <person name="Clarke W.E."/>
            <person name="Town C.D."/>
            <person name="Nixon J."/>
            <person name="Krishnakumar V."/>
            <person name="Bidwell S.L."/>
            <person name="Denoeud F."/>
            <person name="Belcram H."/>
            <person name="Links M.G."/>
            <person name="Just J."/>
            <person name="Clarke C."/>
            <person name="Bender T."/>
            <person name="Huebert T."/>
            <person name="Mason A.S."/>
            <person name="Pires J.C."/>
            <person name="Barker G."/>
            <person name="Moore J."/>
            <person name="Walley P.G."/>
            <person name="Manoli S."/>
            <person name="Batley J."/>
            <person name="Edwards D."/>
            <person name="Nelson M.N."/>
            <person name="Wang X."/>
            <person name="Paterson A.H."/>
            <person name="King G."/>
            <person name="Bancroft I."/>
            <person name="Chalhoub B."/>
            <person name="Sharpe A.G."/>
        </authorList>
    </citation>
    <scope>NUCLEOTIDE SEQUENCE</scope>
    <source>
        <strain evidence="10 11">cv. TO1000</strain>
    </source>
</reference>
<dbReference type="Pfam" id="PF00249">
    <property type="entry name" value="Myb_DNA-binding"/>
    <property type="match status" value="2"/>
</dbReference>
<dbReference type="InterPro" id="IPR009057">
    <property type="entry name" value="Homeodomain-like_sf"/>
</dbReference>
<dbReference type="Gramene" id="Bo3g081880.1">
    <property type="protein sequence ID" value="Bo3g081880.1"/>
    <property type="gene ID" value="Bo3g081880"/>
</dbReference>
<dbReference type="Proteomes" id="UP000032141">
    <property type="component" value="Chromosome C3"/>
</dbReference>
<name>A0A0D3BCY6_BRAOL</name>
<dbReference type="GO" id="GO:0005634">
    <property type="term" value="C:nucleus"/>
    <property type="evidence" value="ECO:0007669"/>
    <property type="project" value="UniProtKB-SubCell"/>
</dbReference>
<evidence type="ECO:0000256" key="3">
    <source>
        <dbReference type="ARBA" id="ARBA00023015"/>
    </source>
</evidence>
<dbReference type="SUPFAM" id="SSF46689">
    <property type="entry name" value="Homeodomain-like"/>
    <property type="match status" value="2"/>
</dbReference>
<organism evidence="10 11">
    <name type="scientific">Brassica oleracea var. oleracea</name>
    <dbReference type="NCBI Taxonomy" id="109376"/>
    <lineage>
        <taxon>Eukaryota</taxon>
        <taxon>Viridiplantae</taxon>
        <taxon>Streptophyta</taxon>
        <taxon>Embryophyta</taxon>
        <taxon>Tracheophyta</taxon>
        <taxon>Spermatophyta</taxon>
        <taxon>Magnoliopsida</taxon>
        <taxon>eudicotyledons</taxon>
        <taxon>Gunneridae</taxon>
        <taxon>Pentapetalae</taxon>
        <taxon>rosids</taxon>
        <taxon>malvids</taxon>
        <taxon>Brassicales</taxon>
        <taxon>Brassicaceae</taxon>
        <taxon>Brassiceae</taxon>
        <taxon>Brassica</taxon>
    </lineage>
</organism>
<dbReference type="FunFam" id="1.10.10.60:FF:000561">
    <property type="entry name" value="Transcription factor MYB75"/>
    <property type="match status" value="1"/>
</dbReference>
<sequence>MEDSSKGLTKGAWTAEEDSLLRRCIDKYGEGKWHQVPLRAGFLSVHLRTPGYAKWSGGRETAHVKPLVSGARTRVAGTSAEVPLPPEYEARCRKSCRLRWLNYLKPTIKRGKLSSDEVDLLLRLHKLLGNRWSLIAGRLPGRTANDIKNYWNTHLSKKHEPCCKTKMKKRNVTFSSTTPAQKIDVFKPRPRLFTVNNGCSHLHGLPEVDVVPPCLGLNNINNVCENSMTYCNKAGEKYELFSNLMDGENMWWESLLEESKQPDGLVPKGTATKKGATFAFDVEQLWNMLDGETVELD</sequence>
<keyword evidence="4" id="KW-0238">DNA-binding</keyword>
<feature type="domain" description="Myb-like" evidence="8">
    <location>
        <begin position="105"/>
        <end position="155"/>
    </location>
</feature>
<dbReference type="STRING" id="109376.A0A0D3BCY6"/>
<comment type="subcellular location">
    <subcellularLocation>
        <location evidence="1">Nucleus</location>
    </subcellularLocation>
</comment>
<evidence type="ECO:0000313" key="11">
    <source>
        <dbReference type="Proteomes" id="UP000032141"/>
    </source>
</evidence>
<feature type="domain" description="Myb-like" evidence="8">
    <location>
        <begin position="5"/>
        <end position="104"/>
    </location>
</feature>
<keyword evidence="5" id="KW-0010">Activator</keyword>
<dbReference type="PANTHER" id="PTHR47999">
    <property type="entry name" value="TRANSCRIPTION FACTOR MYB8-RELATED-RELATED"/>
    <property type="match status" value="1"/>
</dbReference>
<feature type="domain" description="HTH myb-type" evidence="9">
    <location>
        <begin position="5"/>
        <end position="43"/>
    </location>
</feature>
<evidence type="ECO:0000256" key="1">
    <source>
        <dbReference type="ARBA" id="ARBA00004123"/>
    </source>
</evidence>
<dbReference type="GO" id="GO:0003677">
    <property type="term" value="F:DNA binding"/>
    <property type="evidence" value="ECO:0007669"/>
    <property type="project" value="UniProtKB-KW"/>
</dbReference>
<keyword evidence="11" id="KW-1185">Reference proteome</keyword>
<dbReference type="SMART" id="SM00717">
    <property type="entry name" value="SANT"/>
    <property type="match status" value="2"/>
</dbReference>
<evidence type="ECO:0000256" key="2">
    <source>
        <dbReference type="ARBA" id="ARBA00022737"/>
    </source>
</evidence>
<evidence type="ECO:0000259" key="8">
    <source>
        <dbReference type="PROSITE" id="PS50090"/>
    </source>
</evidence>
<keyword evidence="7" id="KW-0539">Nucleus</keyword>
<dbReference type="CDD" id="cd00167">
    <property type="entry name" value="SANT"/>
    <property type="match status" value="2"/>
</dbReference>
<keyword evidence="3" id="KW-0805">Transcription regulation</keyword>
<evidence type="ECO:0000256" key="7">
    <source>
        <dbReference type="ARBA" id="ARBA00023242"/>
    </source>
</evidence>
<dbReference type="Gene3D" id="1.10.10.60">
    <property type="entry name" value="Homeodomain-like"/>
    <property type="match status" value="2"/>
</dbReference>
<dbReference type="InterPro" id="IPR015495">
    <property type="entry name" value="Myb_TF_plants"/>
</dbReference>
<dbReference type="PANTHER" id="PTHR47999:SF24">
    <property type="entry name" value="TRANSCRIPTION FACTOR MYB90"/>
    <property type="match status" value="1"/>
</dbReference>
<dbReference type="OMA" id="VEQLWNM"/>
<evidence type="ECO:0000256" key="4">
    <source>
        <dbReference type="ARBA" id="ARBA00023125"/>
    </source>
</evidence>
<evidence type="ECO:0000256" key="6">
    <source>
        <dbReference type="ARBA" id="ARBA00023163"/>
    </source>
</evidence>
<dbReference type="HOGENOM" id="CLU_028567_6_4_1"/>
<dbReference type="eggNOG" id="KOG0048">
    <property type="taxonomic scope" value="Eukaryota"/>
</dbReference>
<feature type="domain" description="HTH myb-type" evidence="9">
    <location>
        <begin position="105"/>
        <end position="159"/>
    </location>
</feature>